<feature type="transmembrane region" description="Helical" evidence="6">
    <location>
        <begin position="37"/>
        <end position="54"/>
    </location>
</feature>
<evidence type="ECO:0000256" key="1">
    <source>
        <dbReference type="ARBA" id="ARBA00004651"/>
    </source>
</evidence>
<accession>A0A2T3NT75</accession>
<dbReference type="GO" id="GO:0005886">
    <property type="term" value="C:plasma membrane"/>
    <property type="evidence" value="ECO:0007669"/>
    <property type="project" value="UniProtKB-SubCell"/>
</dbReference>
<comment type="caution">
    <text evidence="7">The sequence shown here is derived from an EMBL/GenBank/DDBJ whole genome shotgun (WGS) entry which is preliminary data.</text>
</comment>
<dbReference type="Proteomes" id="UP000241771">
    <property type="component" value="Unassembled WGS sequence"/>
</dbReference>
<sequence length="441" mass="48415">MTKQLGTKDLFSIALGSVIGWGAFVLPGNVFLPNSGVLNTFIGFTIAIFMIFFIEKSYSILLSIYSSVGGEYTFASRTFGSKTGFATGWLLTIAYLSIIPLNATAVPMVLESITNWYSKGEMLYVFAGYAVYLNDLIVSLSIIVFFTYINYLGINSSKLAQNLCVFGLLFSLLIIVFLSFFKYEATYYNNFKSNFGDFDWSQVVRIIAFAPWAFIGFDTVAQMSEEFKVDSKKASFSALVAVIFGGIVYNILNIYTAFGVSSNDLENATWATGQAVSQILGSFALGILAIAMFGAVISGLNGFFMGASRLLFAIIKNEYKDSETSISVNYLVVIVGCLSCIVPFFGRNALIWFVDLSSVGASFAYFITCMAAFKLASTLKYKIYAVLGTLCSLLFLIFLLTPWFDSNIPFVSAICLFVWLGVGIVAYYKLHLSSSRKGIAV</sequence>
<evidence type="ECO:0000256" key="3">
    <source>
        <dbReference type="ARBA" id="ARBA00022692"/>
    </source>
</evidence>
<dbReference type="PANTHER" id="PTHR42770">
    <property type="entry name" value="AMINO ACID TRANSPORTER-RELATED"/>
    <property type="match status" value="1"/>
</dbReference>
<dbReference type="InterPro" id="IPR002293">
    <property type="entry name" value="AA/rel_permease1"/>
</dbReference>
<dbReference type="PIRSF" id="PIRSF006060">
    <property type="entry name" value="AA_transporter"/>
    <property type="match status" value="1"/>
</dbReference>
<dbReference type="EMBL" id="PYMA01000006">
    <property type="protein sequence ID" value="PSW19483.1"/>
    <property type="molecule type" value="Genomic_DNA"/>
</dbReference>
<dbReference type="Pfam" id="PF13520">
    <property type="entry name" value="AA_permease_2"/>
    <property type="match status" value="1"/>
</dbReference>
<feature type="transmembrane region" description="Helical" evidence="6">
    <location>
        <begin position="236"/>
        <end position="258"/>
    </location>
</feature>
<feature type="transmembrane region" description="Helical" evidence="6">
    <location>
        <begin position="86"/>
        <end position="110"/>
    </location>
</feature>
<reference evidence="7 8" key="1">
    <citation type="submission" date="2018-01" db="EMBL/GenBank/DDBJ databases">
        <title>Whole genome sequencing of Histamine producing bacteria.</title>
        <authorList>
            <person name="Butler K."/>
        </authorList>
    </citation>
    <scope>NUCLEOTIDE SEQUENCE [LARGE SCALE GENOMIC DNA]</scope>
    <source>
        <strain evidence="7 8">DSM 100436</strain>
    </source>
</reference>
<dbReference type="Gene3D" id="1.20.1740.10">
    <property type="entry name" value="Amino acid/polyamine transporter I"/>
    <property type="match status" value="1"/>
</dbReference>
<feature type="transmembrane region" description="Helical" evidence="6">
    <location>
        <begin position="278"/>
        <end position="305"/>
    </location>
</feature>
<dbReference type="RefSeq" id="WP_107271985.1">
    <property type="nucleotide sequence ID" value="NZ_PYMA01000006.1"/>
</dbReference>
<dbReference type="InterPro" id="IPR050367">
    <property type="entry name" value="APC_superfamily"/>
</dbReference>
<protein>
    <recommendedName>
        <fullName evidence="9">APC family permease</fullName>
    </recommendedName>
</protein>
<keyword evidence="3 6" id="KW-0812">Transmembrane</keyword>
<name>A0A2T3NT75_9GAMM</name>
<feature type="transmembrane region" description="Helical" evidence="6">
    <location>
        <begin position="122"/>
        <end position="151"/>
    </location>
</feature>
<evidence type="ECO:0000256" key="4">
    <source>
        <dbReference type="ARBA" id="ARBA00022989"/>
    </source>
</evidence>
<dbReference type="AlphaFoldDB" id="A0A2T3NT75"/>
<evidence type="ECO:0008006" key="9">
    <source>
        <dbReference type="Google" id="ProtNLM"/>
    </source>
</evidence>
<evidence type="ECO:0000256" key="6">
    <source>
        <dbReference type="SAM" id="Phobius"/>
    </source>
</evidence>
<evidence type="ECO:0000256" key="2">
    <source>
        <dbReference type="ARBA" id="ARBA00022475"/>
    </source>
</evidence>
<keyword evidence="5 6" id="KW-0472">Membrane</keyword>
<feature type="transmembrane region" description="Helical" evidence="6">
    <location>
        <begin position="383"/>
        <end position="404"/>
    </location>
</feature>
<feature type="transmembrane region" description="Helical" evidence="6">
    <location>
        <begin position="12"/>
        <end position="31"/>
    </location>
</feature>
<evidence type="ECO:0000313" key="7">
    <source>
        <dbReference type="EMBL" id="PSW19483.1"/>
    </source>
</evidence>
<dbReference type="PANTHER" id="PTHR42770:SF7">
    <property type="entry name" value="MEMBRANE PROTEIN"/>
    <property type="match status" value="1"/>
</dbReference>
<feature type="transmembrane region" description="Helical" evidence="6">
    <location>
        <begin position="203"/>
        <end position="224"/>
    </location>
</feature>
<gene>
    <name evidence="7" type="ORF">C9I98_11220</name>
</gene>
<keyword evidence="4 6" id="KW-1133">Transmembrane helix</keyword>
<evidence type="ECO:0000256" key="5">
    <source>
        <dbReference type="ARBA" id="ARBA00023136"/>
    </source>
</evidence>
<feature type="transmembrane region" description="Helical" evidence="6">
    <location>
        <begin position="326"/>
        <end position="345"/>
    </location>
</feature>
<evidence type="ECO:0000313" key="8">
    <source>
        <dbReference type="Proteomes" id="UP000241771"/>
    </source>
</evidence>
<comment type="subcellular location">
    <subcellularLocation>
        <location evidence="1">Cell membrane</location>
        <topology evidence="1">Multi-pass membrane protein</topology>
    </subcellularLocation>
</comment>
<organism evidence="7 8">
    <name type="scientific">Photobacterium sanctipauli</name>
    <dbReference type="NCBI Taxonomy" id="1342794"/>
    <lineage>
        <taxon>Bacteria</taxon>
        <taxon>Pseudomonadati</taxon>
        <taxon>Pseudomonadota</taxon>
        <taxon>Gammaproteobacteria</taxon>
        <taxon>Vibrionales</taxon>
        <taxon>Vibrionaceae</taxon>
        <taxon>Photobacterium</taxon>
    </lineage>
</organism>
<feature type="transmembrane region" description="Helical" evidence="6">
    <location>
        <begin position="163"/>
        <end position="183"/>
    </location>
</feature>
<dbReference type="GO" id="GO:0022857">
    <property type="term" value="F:transmembrane transporter activity"/>
    <property type="evidence" value="ECO:0007669"/>
    <property type="project" value="InterPro"/>
</dbReference>
<proteinExistence type="predicted"/>
<keyword evidence="2" id="KW-1003">Cell membrane</keyword>
<feature type="transmembrane region" description="Helical" evidence="6">
    <location>
        <begin position="351"/>
        <end position="376"/>
    </location>
</feature>
<feature type="transmembrane region" description="Helical" evidence="6">
    <location>
        <begin position="410"/>
        <end position="428"/>
    </location>
</feature>
<keyword evidence="8" id="KW-1185">Reference proteome</keyword>